<dbReference type="GO" id="GO:0006355">
    <property type="term" value="P:regulation of DNA-templated transcription"/>
    <property type="evidence" value="ECO:0007669"/>
    <property type="project" value="InterPro"/>
</dbReference>
<dbReference type="InterPro" id="IPR001789">
    <property type="entry name" value="Sig_transdc_resp-reg_receiver"/>
</dbReference>
<sequence length="463" mass="50823">MHPVLIIEDEAALAAALGQFIQRFQMHPILCASAAMGLQKLNQTTPSLVILDIGLPDNNGLEVLNTIRLDHPDLPVLIITAHGNLHNAVEARKRGASAYLVKPLDLHELQQTLHSILPSPTTLPPATTTALSELPQLVGNSPAMQPAFAAIAHAISSSSPVLITGPTGIGKSLAAKVIHHHSPRQQQPFITLSCASLPETLLEAELFGHEKGAFTGALTTKTGHLERAAGGTLFLDEIAEIPLSIQVKLLRFVEEKTFTRVGGRDDLSVDLRLIAATNQNLNRAVAEKRFREDLYYRLRVLEVPLPPLADRLGDLPILCQNLLHHISPHRPITLTAETLTLLKNHPWPGNVRELRNVLEYAVSTSTSNILHPAHLPRELRHPLPPSSDLIDQALHQWLDTRLTANNDNSDPASYDSLHDELENRLLAALLPRYEHKPTLLARALQMNRATLRKKLALNSTDAD</sequence>
<dbReference type="PANTHER" id="PTHR32071:SF99">
    <property type="entry name" value="TRANSCRIPTIONAL REGULATORY PROTEIN"/>
    <property type="match status" value="1"/>
</dbReference>
<evidence type="ECO:0000256" key="1">
    <source>
        <dbReference type="ARBA" id="ARBA00022741"/>
    </source>
</evidence>
<feature type="domain" description="Sigma-54 factor interaction" evidence="7">
    <location>
        <begin position="137"/>
        <end position="363"/>
    </location>
</feature>
<dbReference type="InterPro" id="IPR002078">
    <property type="entry name" value="Sigma_54_int"/>
</dbReference>
<dbReference type="CDD" id="cd00009">
    <property type="entry name" value="AAA"/>
    <property type="match status" value="1"/>
</dbReference>
<dbReference type="Gene3D" id="3.40.50.2300">
    <property type="match status" value="1"/>
</dbReference>
<dbReference type="GO" id="GO:0003677">
    <property type="term" value="F:DNA binding"/>
    <property type="evidence" value="ECO:0007669"/>
    <property type="project" value="UniProtKB-KW"/>
</dbReference>
<gene>
    <name evidence="9" type="ORF">FEM03_02725</name>
</gene>
<dbReference type="InterPro" id="IPR058031">
    <property type="entry name" value="AAA_lid_NorR"/>
</dbReference>
<dbReference type="Pfam" id="PF25601">
    <property type="entry name" value="AAA_lid_14"/>
    <property type="match status" value="1"/>
</dbReference>
<evidence type="ECO:0000256" key="6">
    <source>
        <dbReference type="PROSITE-ProRule" id="PRU00169"/>
    </source>
</evidence>
<dbReference type="SMART" id="SM00382">
    <property type="entry name" value="AAA"/>
    <property type="match status" value="1"/>
</dbReference>
<dbReference type="Gene3D" id="1.10.8.60">
    <property type="match status" value="1"/>
</dbReference>
<dbReference type="InterPro" id="IPR011006">
    <property type="entry name" value="CheY-like_superfamily"/>
</dbReference>
<dbReference type="GO" id="GO:0000160">
    <property type="term" value="P:phosphorelay signal transduction system"/>
    <property type="evidence" value="ECO:0007669"/>
    <property type="project" value="InterPro"/>
</dbReference>
<keyword evidence="1" id="KW-0547">Nucleotide-binding</keyword>
<dbReference type="InterPro" id="IPR027417">
    <property type="entry name" value="P-loop_NTPase"/>
</dbReference>
<dbReference type="PROSITE" id="PS00688">
    <property type="entry name" value="SIGMA54_INTERACT_3"/>
    <property type="match status" value="1"/>
</dbReference>
<dbReference type="Gene3D" id="3.40.50.300">
    <property type="entry name" value="P-loop containing nucleotide triphosphate hydrolases"/>
    <property type="match status" value="1"/>
</dbReference>
<dbReference type="EMBL" id="VAUV01000002">
    <property type="protein sequence ID" value="TLD72287.1"/>
    <property type="molecule type" value="Genomic_DNA"/>
</dbReference>
<dbReference type="InterPro" id="IPR003593">
    <property type="entry name" value="AAA+_ATPase"/>
</dbReference>
<evidence type="ECO:0000256" key="3">
    <source>
        <dbReference type="ARBA" id="ARBA00023015"/>
    </source>
</evidence>
<dbReference type="PROSITE" id="PS00676">
    <property type="entry name" value="SIGMA54_INTERACT_2"/>
    <property type="match status" value="1"/>
</dbReference>
<keyword evidence="2" id="KW-0067">ATP-binding</keyword>
<evidence type="ECO:0000259" key="7">
    <source>
        <dbReference type="PROSITE" id="PS50045"/>
    </source>
</evidence>
<dbReference type="SUPFAM" id="SSF52172">
    <property type="entry name" value="CheY-like"/>
    <property type="match status" value="1"/>
</dbReference>
<name>A0A5R8KJ60_9BACT</name>
<dbReference type="CDD" id="cd00156">
    <property type="entry name" value="REC"/>
    <property type="match status" value="1"/>
</dbReference>
<keyword evidence="5" id="KW-0804">Transcription</keyword>
<dbReference type="InterPro" id="IPR025943">
    <property type="entry name" value="Sigma_54_int_dom_ATP-bd_2"/>
</dbReference>
<dbReference type="SMART" id="SM00448">
    <property type="entry name" value="REC"/>
    <property type="match status" value="1"/>
</dbReference>
<dbReference type="RefSeq" id="WP_138084643.1">
    <property type="nucleotide sequence ID" value="NZ_VAUV01000002.1"/>
</dbReference>
<comment type="caution">
    <text evidence="9">The sequence shown here is derived from an EMBL/GenBank/DDBJ whole genome shotgun (WGS) entry which is preliminary data.</text>
</comment>
<feature type="domain" description="Response regulatory" evidence="8">
    <location>
        <begin position="3"/>
        <end position="117"/>
    </location>
</feature>
<dbReference type="InterPro" id="IPR009057">
    <property type="entry name" value="Homeodomain-like_sf"/>
</dbReference>
<keyword evidence="10" id="KW-1185">Reference proteome</keyword>
<accession>A0A5R8KJ60</accession>
<evidence type="ECO:0000256" key="4">
    <source>
        <dbReference type="ARBA" id="ARBA00023125"/>
    </source>
</evidence>
<dbReference type="InterPro" id="IPR025944">
    <property type="entry name" value="Sigma_54_int_dom_CS"/>
</dbReference>
<evidence type="ECO:0000313" key="10">
    <source>
        <dbReference type="Proteomes" id="UP000306196"/>
    </source>
</evidence>
<organism evidence="9 10">
    <name type="scientific">Phragmitibacter flavus</name>
    <dbReference type="NCBI Taxonomy" id="2576071"/>
    <lineage>
        <taxon>Bacteria</taxon>
        <taxon>Pseudomonadati</taxon>
        <taxon>Verrucomicrobiota</taxon>
        <taxon>Verrucomicrobiia</taxon>
        <taxon>Verrucomicrobiales</taxon>
        <taxon>Verrucomicrobiaceae</taxon>
        <taxon>Phragmitibacter</taxon>
    </lineage>
</organism>
<dbReference type="Pfam" id="PF00072">
    <property type="entry name" value="Response_reg"/>
    <property type="match status" value="1"/>
</dbReference>
<evidence type="ECO:0000256" key="2">
    <source>
        <dbReference type="ARBA" id="ARBA00022840"/>
    </source>
</evidence>
<proteinExistence type="predicted"/>
<dbReference type="Gene3D" id="1.10.10.60">
    <property type="entry name" value="Homeodomain-like"/>
    <property type="match status" value="1"/>
</dbReference>
<dbReference type="AlphaFoldDB" id="A0A5R8KJ60"/>
<dbReference type="PROSITE" id="PS50110">
    <property type="entry name" value="RESPONSE_REGULATORY"/>
    <property type="match status" value="1"/>
</dbReference>
<keyword evidence="4" id="KW-0238">DNA-binding</keyword>
<dbReference type="GO" id="GO:0005524">
    <property type="term" value="F:ATP binding"/>
    <property type="evidence" value="ECO:0007669"/>
    <property type="project" value="UniProtKB-KW"/>
</dbReference>
<feature type="modified residue" description="4-aspartylphosphate" evidence="6">
    <location>
        <position position="52"/>
    </location>
</feature>
<keyword evidence="6" id="KW-0597">Phosphoprotein</keyword>
<keyword evidence="3" id="KW-0805">Transcription regulation</keyword>
<evidence type="ECO:0000259" key="8">
    <source>
        <dbReference type="PROSITE" id="PS50110"/>
    </source>
</evidence>
<evidence type="ECO:0000313" key="9">
    <source>
        <dbReference type="EMBL" id="TLD72287.1"/>
    </source>
</evidence>
<dbReference type="OrthoDB" id="9802354at2"/>
<dbReference type="SUPFAM" id="SSF52540">
    <property type="entry name" value="P-loop containing nucleoside triphosphate hydrolases"/>
    <property type="match status" value="1"/>
</dbReference>
<dbReference type="Proteomes" id="UP000306196">
    <property type="component" value="Unassembled WGS sequence"/>
</dbReference>
<dbReference type="Pfam" id="PF00158">
    <property type="entry name" value="Sigma54_activat"/>
    <property type="match status" value="1"/>
</dbReference>
<reference evidence="9 10" key="1">
    <citation type="submission" date="2019-05" db="EMBL/GenBank/DDBJ databases">
        <title>Verrucobacter flavum gen. nov., sp. nov. a new member of the family Verrucomicrobiaceae.</title>
        <authorList>
            <person name="Szuroczki S."/>
            <person name="Abbaszade G."/>
            <person name="Szabo A."/>
            <person name="Felfoldi T."/>
            <person name="Schumann P."/>
            <person name="Boka K."/>
            <person name="Keki Z."/>
            <person name="Toumi M."/>
            <person name="Toth E."/>
        </authorList>
    </citation>
    <scope>NUCLEOTIDE SEQUENCE [LARGE SCALE GENOMIC DNA]</scope>
    <source>
        <strain evidence="9 10">MG-N-17</strain>
    </source>
</reference>
<evidence type="ECO:0000256" key="5">
    <source>
        <dbReference type="ARBA" id="ARBA00023163"/>
    </source>
</evidence>
<protein>
    <submittedName>
        <fullName evidence="9">Sigma-54-dependent Fis family transcriptional regulator</fullName>
    </submittedName>
</protein>
<dbReference type="PANTHER" id="PTHR32071">
    <property type="entry name" value="TRANSCRIPTIONAL REGULATORY PROTEIN"/>
    <property type="match status" value="1"/>
</dbReference>
<dbReference type="FunFam" id="3.40.50.300:FF:000006">
    <property type="entry name" value="DNA-binding transcriptional regulator NtrC"/>
    <property type="match status" value="1"/>
</dbReference>
<dbReference type="PROSITE" id="PS50045">
    <property type="entry name" value="SIGMA54_INTERACT_4"/>
    <property type="match status" value="1"/>
</dbReference>
<dbReference type="SUPFAM" id="SSF46689">
    <property type="entry name" value="Homeodomain-like"/>
    <property type="match status" value="1"/>
</dbReference>